<protein>
    <submittedName>
        <fullName evidence="2">Uncharacterized protein</fullName>
    </submittedName>
</protein>
<dbReference type="AlphaFoldDB" id="A0AAX4NZ07"/>
<dbReference type="Proteomes" id="UP001472866">
    <property type="component" value="Chromosome 01"/>
</dbReference>
<feature type="region of interest" description="Disordered" evidence="1">
    <location>
        <begin position="30"/>
        <end position="56"/>
    </location>
</feature>
<dbReference type="EMBL" id="CP151501">
    <property type="protein sequence ID" value="WZN59317.1"/>
    <property type="molecule type" value="Genomic_DNA"/>
</dbReference>
<gene>
    <name evidence="2" type="ORF">HKI87_01g08430</name>
</gene>
<accession>A0AAX4NZ07</accession>
<reference evidence="2 3" key="1">
    <citation type="submission" date="2024-03" db="EMBL/GenBank/DDBJ databases">
        <title>Complete genome sequence of the green alga Chloropicon roscoffensis RCC1871.</title>
        <authorList>
            <person name="Lemieux C."/>
            <person name="Pombert J.-F."/>
            <person name="Otis C."/>
            <person name="Turmel M."/>
        </authorList>
    </citation>
    <scope>NUCLEOTIDE SEQUENCE [LARGE SCALE GENOMIC DNA]</scope>
    <source>
        <strain evidence="2 3">RCC1871</strain>
    </source>
</reference>
<keyword evidence="3" id="KW-1185">Reference proteome</keyword>
<sequence length="287" mass="31156">MDDSCEAGEKMVTWVCPSDEAEVLVEVGCAPVDPRDQEPDPSSSSSSSYLDPGSLVSRRRELERRELALSTCIAEAGKALRFVLRQRHERAFRGSARPSEDERGGVVVTLSEEGGCDALATWRWPREHDERERRQLGVCSQRTQTAAVEGTDRTFVCHRAGGFFFLYADLALAPPRVAAAVRAEGFPAEGAPDLECHSLVFLDAVHCPGECPAVPESYRDVGAADELGSLADLSDVATEVVGELADLREGRCRGQIGEEEALAQATRIQRRLGGLWHQAKHLLGTGA</sequence>
<organism evidence="2 3">
    <name type="scientific">Chloropicon roscoffensis</name>
    <dbReference type="NCBI Taxonomy" id="1461544"/>
    <lineage>
        <taxon>Eukaryota</taxon>
        <taxon>Viridiplantae</taxon>
        <taxon>Chlorophyta</taxon>
        <taxon>Chloropicophyceae</taxon>
        <taxon>Chloropicales</taxon>
        <taxon>Chloropicaceae</taxon>
        <taxon>Chloropicon</taxon>
    </lineage>
</organism>
<evidence type="ECO:0000256" key="1">
    <source>
        <dbReference type="SAM" id="MobiDB-lite"/>
    </source>
</evidence>
<proteinExistence type="predicted"/>
<evidence type="ECO:0000313" key="3">
    <source>
        <dbReference type="Proteomes" id="UP001472866"/>
    </source>
</evidence>
<name>A0AAX4NZ07_9CHLO</name>
<evidence type="ECO:0000313" key="2">
    <source>
        <dbReference type="EMBL" id="WZN59317.1"/>
    </source>
</evidence>